<name>A0A8T2V943_CERRI</name>
<comment type="cofactor">
    <cofactor evidence="2">
        <name>Mg(2+)</name>
        <dbReference type="ChEBI" id="CHEBI:18420"/>
    </cofactor>
</comment>
<comment type="caution">
    <text evidence="11">The sequence shown here is derived from an EMBL/GenBank/DDBJ whole genome shotgun (WGS) entry which is preliminary data.</text>
</comment>
<dbReference type="OrthoDB" id="10264738at2759"/>
<keyword evidence="7 9" id="KW-0904">Protein phosphatase</keyword>
<dbReference type="EMBL" id="CM035407">
    <property type="protein sequence ID" value="KAH7444970.1"/>
    <property type="molecule type" value="Genomic_DNA"/>
</dbReference>
<comment type="cofactor">
    <cofactor evidence="1">
        <name>Mn(2+)</name>
        <dbReference type="ChEBI" id="CHEBI:29035"/>
    </cofactor>
</comment>
<proteinExistence type="inferred from homology"/>
<dbReference type="InterPro" id="IPR015655">
    <property type="entry name" value="PP2C"/>
</dbReference>
<dbReference type="AlphaFoldDB" id="A0A8T2V943"/>
<dbReference type="SUPFAM" id="SSF81606">
    <property type="entry name" value="PP2C-like"/>
    <property type="match status" value="1"/>
</dbReference>
<evidence type="ECO:0000313" key="12">
    <source>
        <dbReference type="Proteomes" id="UP000825935"/>
    </source>
</evidence>
<dbReference type="InterPro" id="IPR036457">
    <property type="entry name" value="PPM-type-like_dom_sf"/>
</dbReference>
<evidence type="ECO:0000256" key="8">
    <source>
        <dbReference type="ARBA" id="ARBA00023211"/>
    </source>
</evidence>
<dbReference type="OMA" id="GPGIRNQ"/>
<evidence type="ECO:0000256" key="6">
    <source>
        <dbReference type="ARBA" id="ARBA00022842"/>
    </source>
</evidence>
<dbReference type="GO" id="GO:0004722">
    <property type="term" value="F:protein serine/threonine phosphatase activity"/>
    <property type="evidence" value="ECO:0007669"/>
    <property type="project" value="UniProtKB-EC"/>
</dbReference>
<keyword evidence="5 9" id="KW-0378">Hydrolase</keyword>
<accession>A0A8T2V943</accession>
<comment type="similarity">
    <text evidence="9">Belongs to the PP2C family.</text>
</comment>
<dbReference type="EMBL" id="CM035407">
    <property type="protein sequence ID" value="KAH7444974.1"/>
    <property type="molecule type" value="Genomic_DNA"/>
</dbReference>
<gene>
    <name evidence="11" type="ORF">KP509_02G100100</name>
</gene>
<dbReference type="EMBL" id="CM035407">
    <property type="protein sequence ID" value="KAH7444972.1"/>
    <property type="molecule type" value="Genomic_DNA"/>
</dbReference>
<sequence>MGIYLSTPKTEKFSDDGDNGRLKYGMSAMQGWRNSMEDAHATILDLDENTSFFGVYDGHGGKVVARFCAKHLHTQVVRNEAYSKGDLEESLQYAFLRMDEMMRGHRGWRELSALNGDNLSKFNNFIGGLMSPKGSEHKGFTGANEADDETWAFEQGAHSDYPGPNSGSTAVVALLQNDKIVVANAGDSRCVLSKGGKAIDLSTDHKPCLEAERDRVTQAGGFIYAGRINGTLNLARAIGDVEFKQNKYLSPDKQIVTAWPEIQIVERTEEDEFLVLACDGIWDCMTSQGVVDFIHENIREAPSLSSVCEKILDRCLAPTRTLGEGCDNMTLIIVQLKDLSN</sequence>
<dbReference type="PROSITE" id="PS51746">
    <property type="entry name" value="PPM_2"/>
    <property type="match status" value="1"/>
</dbReference>
<evidence type="ECO:0000256" key="5">
    <source>
        <dbReference type="ARBA" id="ARBA00022801"/>
    </source>
</evidence>
<dbReference type="Proteomes" id="UP000825935">
    <property type="component" value="Chromosome 2"/>
</dbReference>
<keyword evidence="12" id="KW-1185">Reference proteome</keyword>
<dbReference type="EMBL" id="CM035407">
    <property type="protein sequence ID" value="KAH7444968.1"/>
    <property type="molecule type" value="Genomic_DNA"/>
</dbReference>
<evidence type="ECO:0000256" key="1">
    <source>
        <dbReference type="ARBA" id="ARBA00001936"/>
    </source>
</evidence>
<reference evidence="11" key="1">
    <citation type="submission" date="2021-08" db="EMBL/GenBank/DDBJ databases">
        <title>WGS assembly of Ceratopteris richardii.</title>
        <authorList>
            <person name="Marchant D.B."/>
            <person name="Chen G."/>
            <person name="Jenkins J."/>
            <person name="Shu S."/>
            <person name="Leebens-Mack J."/>
            <person name="Grimwood J."/>
            <person name="Schmutz J."/>
            <person name="Soltis P."/>
            <person name="Soltis D."/>
            <person name="Chen Z.-H."/>
        </authorList>
    </citation>
    <scope>NUCLEOTIDE SEQUENCE</scope>
    <source>
        <strain evidence="11">Whitten #5841</strain>
        <tissue evidence="11">Leaf</tissue>
    </source>
</reference>
<dbReference type="EMBL" id="CM035407">
    <property type="protein sequence ID" value="KAH7444973.1"/>
    <property type="molecule type" value="Genomic_DNA"/>
</dbReference>
<dbReference type="InterPro" id="IPR000222">
    <property type="entry name" value="PP2C_BS"/>
</dbReference>
<keyword evidence="8" id="KW-0464">Manganese</keyword>
<evidence type="ECO:0000256" key="4">
    <source>
        <dbReference type="ARBA" id="ARBA00022723"/>
    </source>
</evidence>
<dbReference type="EMBL" id="CM035407">
    <property type="protein sequence ID" value="KAH7444969.1"/>
    <property type="molecule type" value="Genomic_DNA"/>
</dbReference>
<evidence type="ECO:0000256" key="9">
    <source>
        <dbReference type="RuleBase" id="RU003465"/>
    </source>
</evidence>
<dbReference type="SMART" id="SM00332">
    <property type="entry name" value="PP2Cc"/>
    <property type="match status" value="1"/>
</dbReference>
<dbReference type="PROSITE" id="PS01032">
    <property type="entry name" value="PPM_1"/>
    <property type="match status" value="1"/>
</dbReference>
<protein>
    <recommendedName>
        <fullName evidence="3">protein-serine/threonine phosphatase</fullName>
        <ecNumber evidence="3">3.1.3.16</ecNumber>
    </recommendedName>
</protein>
<dbReference type="EC" id="3.1.3.16" evidence="3"/>
<dbReference type="Gene3D" id="3.60.40.10">
    <property type="entry name" value="PPM-type phosphatase domain"/>
    <property type="match status" value="1"/>
</dbReference>
<dbReference type="EMBL" id="CM035407">
    <property type="protein sequence ID" value="KAH7444967.1"/>
    <property type="molecule type" value="Genomic_DNA"/>
</dbReference>
<dbReference type="Pfam" id="PF00481">
    <property type="entry name" value="PP2C"/>
    <property type="match status" value="2"/>
</dbReference>
<dbReference type="PANTHER" id="PTHR13832:SF840">
    <property type="entry name" value="PROTEIN PHOSPHATASE 2C 60-RELATED"/>
    <property type="match status" value="1"/>
</dbReference>
<evidence type="ECO:0000256" key="7">
    <source>
        <dbReference type="ARBA" id="ARBA00022912"/>
    </source>
</evidence>
<feature type="domain" description="PPM-type phosphatase" evidence="10">
    <location>
        <begin position="23"/>
        <end position="336"/>
    </location>
</feature>
<dbReference type="GO" id="GO:0046872">
    <property type="term" value="F:metal ion binding"/>
    <property type="evidence" value="ECO:0007669"/>
    <property type="project" value="UniProtKB-KW"/>
</dbReference>
<dbReference type="CDD" id="cd00143">
    <property type="entry name" value="PP2Cc"/>
    <property type="match status" value="1"/>
</dbReference>
<evidence type="ECO:0000313" key="11">
    <source>
        <dbReference type="EMBL" id="KAH7444967.1"/>
    </source>
</evidence>
<keyword evidence="4" id="KW-0479">Metal-binding</keyword>
<evidence type="ECO:0000256" key="3">
    <source>
        <dbReference type="ARBA" id="ARBA00013081"/>
    </source>
</evidence>
<dbReference type="PANTHER" id="PTHR13832">
    <property type="entry name" value="PROTEIN PHOSPHATASE 2C"/>
    <property type="match status" value="1"/>
</dbReference>
<organism evidence="11 12">
    <name type="scientific">Ceratopteris richardii</name>
    <name type="common">Triangle waterfern</name>
    <dbReference type="NCBI Taxonomy" id="49495"/>
    <lineage>
        <taxon>Eukaryota</taxon>
        <taxon>Viridiplantae</taxon>
        <taxon>Streptophyta</taxon>
        <taxon>Embryophyta</taxon>
        <taxon>Tracheophyta</taxon>
        <taxon>Polypodiopsida</taxon>
        <taxon>Polypodiidae</taxon>
        <taxon>Polypodiales</taxon>
        <taxon>Pteridineae</taxon>
        <taxon>Pteridaceae</taxon>
        <taxon>Parkerioideae</taxon>
        <taxon>Ceratopteris</taxon>
    </lineage>
</organism>
<evidence type="ECO:0000256" key="2">
    <source>
        <dbReference type="ARBA" id="ARBA00001946"/>
    </source>
</evidence>
<dbReference type="InterPro" id="IPR001932">
    <property type="entry name" value="PPM-type_phosphatase-like_dom"/>
</dbReference>
<keyword evidence="6" id="KW-0460">Magnesium</keyword>
<evidence type="ECO:0000259" key="10">
    <source>
        <dbReference type="PROSITE" id="PS51746"/>
    </source>
</evidence>